<feature type="domain" description="NADH-Ubiquinone oxidoreductase (complex I) chain 5 N-terminal" evidence="11">
    <location>
        <begin position="70"/>
        <end position="120"/>
    </location>
</feature>
<dbReference type="InterPro" id="IPR003945">
    <property type="entry name" value="NU5C-like"/>
</dbReference>
<keyword evidence="4 9" id="KW-1133">Transmembrane helix</keyword>
<evidence type="ECO:0000256" key="9">
    <source>
        <dbReference type="SAM" id="Phobius"/>
    </source>
</evidence>
<dbReference type="EMBL" id="CP047224">
    <property type="protein sequence ID" value="QHD64879.1"/>
    <property type="molecule type" value="Genomic_DNA"/>
</dbReference>
<gene>
    <name evidence="12" type="primary">nuoL</name>
    <name evidence="12" type="ORF">GP480_00060</name>
</gene>
<dbReference type="InterPro" id="IPR018393">
    <property type="entry name" value="NADHpl_OxRdtase_5_subgr"/>
</dbReference>
<comment type="subcellular location">
    <subcellularLocation>
        <location evidence="1">Endomembrane system</location>
        <topology evidence="1">Multi-pass membrane protein</topology>
    </subcellularLocation>
    <subcellularLocation>
        <location evidence="8">Membrane</location>
        <topology evidence="8">Multi-pass membrane protein</topology>
    </subcellularLocation>
</comment>
<feature type="transmembrane region" description="Helical" evidence="9">
    <location>
        <begin position="86"/>
        <end position="107"/>
    </location>
</feature>
<evidence type="ECO:0000256" key="8">
    <source>
        <dbReference type="RuleBase" id="RU000320"/>
    </source>
</evidence>
<dbReference type="Gene3D" id="1.20.5.2700">
    <property type="match status" value="1"/>
</dbReference>
<evidence type="ECO:0000256" key="4">
    <source>
        <dbReference type="ARBA" id="ARBA00022989"/>
    </source>
</evidence>
<feature type="transmembrane region" description="Helical" evidence="9">
    <location>
        <begin position="173"/>
        <end position="195"/>
    </location>
</feature>
<feature type="transmembrane region" description="Helical" evidence="9">
    <location>
        <begin position="119"/>
        <end position="137"/>
    </location>
</feature>
<dbReference type="NCBIfam" id="NF005141">
    <property type="entry name" value="PRK06590.1"/>
    <property type="match status" value="1"/>
</dbReference>
<feature type="transmembrane region" description="Helical" evidence="9">
    <location>
        <begin position="313"/>
        <end position="335"/>
    </location>
</feature>
<accession>A0A6P1G8R8</accession>
<evidence type="ECO:0000256" key="7">
    <source>
        <dbReference type="ARBA" id="ARBA00032795"/>
    </source>
</evidence>
<feature type="transmembrane region" description="Helical" evidence="9">
    <location>
        <begin position="143"/>
        <end position="161"/>
    </location>
</feature>
<keyword evidence="3 8" id="KW-0812">Transmembrane</keyword>
<feature type="transmembrane region" description="Helical" evidence="9">
    <location>
        <begin position="501"/>
        <end position="521"/>
    </location>
</feature>
<feature type="transmembrane region" description="Helical" evidence="9">
    <location>
        <begin position="287"/>
        <end position="306"/>
    </location>
</feature>
<dbReference type="GO" id="GO:0042773">
    <property type="term" value="P:ATP synthesis coupled electron transport"/>
    <property type="evidence" value="ECO:0007669"/>
    <property type="project" value="InterPro"/>
</dbReference>
<evidence type="ECO:0000256" key="1">
    <source>
        <dbReference type="ARBA" id="ARBA00004127"/>
    </source>
</evidence>
<organism evidence="12 13">
    <name type="scientific">Neorickettsia findlayensis</name>
    <dbReference type="NCBI Taxonomy" id="2686014"/>
    <lineage>
        <taxon>Bacteria</taxon>
        <taxon>Pseudomonadati</taxon>
        <taxon>Pseudomonadota</taxon>
        <taxon>Alphaproteobacteria</taxon>
        <taxon>Rickettsiales</taxon>
        <taxon>Anaplasmataceae</taxon>
        <taxon>Neorickettsia</taxon>
    </lineage>
</organism>
<dbReference type="KEGG" id="nef:GP480_00060"/>
<dbReference type="AlphaFoldDB" id="A0A6P1G8R8"/>
<keyword evidence="13" id="KW-1185">Reference proteome</keyword>
<dbReference type="GO" id="GO:0003954">
    <property type="term" value="F:NADH dehydrogenase activity"/>
    <property type="evidence" value="ECO:0007669"/>
    <property type="project" value="TreeGrafter"/>
</dbReference>
<dbReference type="Pfam" id="PF00361">
    <property type="entry name" value="Proton_antipo_M"/>
    <property type="match status" value="1"/>
</dbReference>
<dbReference type="GO" id="GO:0015990">
    <property type="term" value="P:electron transport coupled proton transport"/>
    <property type="evidence" value="ECO:0007669"/>
    <property type="project" value="TreeGrafter"/>
</dbReference>
<dbReference type="Proteomes" id="UP000464912">
    <property type="component" value="Chromosome"/>
</dbReference>
<feature type="transmembrane region" description="Helical" evidence="9">
    <location>
        <begin position="255"/>
        <end position="275"/>
    </location>
</feature>
<feature type="transmembrane region" description="Helical" evidence="9">
    <location>
        <begin position="533"/>
        <end position="563"/>
    </location>
</feature>
<evidence type="ECO:0000256" key="2">
    <source>
        <dbReference type="ARBA" id="ARBA00019904"/>
    </source>
</evidence>
<reference evidence="12 13" key="1">
    <citation type="journal article" date="2020" name="MBio">
        <title>Erratum for Teymournejad et al., 'Isolation and Molecular Analysis of a Novel Neorickettsia Species That Causes Potomac Horse Fever'.</title>
        <authorList>
            <person name="Teymournejad O."/>
            <person name="Lin M."/>
            <person name="Bekebrede H."/>
            <person name="Kamr A."/>
            <person name="Toribio R.E."/>
            <person name="Arroyo L.G."/>
            <person name="Baird J.D."/>
            <person name="Rikihisa Y."/>
        </authorList>
    </citation>
    <scope>NUCLEOTIDE SEQUENCE [LARGE SCALE GENOMIC DNA]</scope>
    <source>
        <strain evidence="12 13">Fin17</strain>
    </source>
</reference>
<dbReference type="PANTHER" id="PTHR42829:SF2">
    <property type="entry name" value="NADH-UBIQUINONE OXIDOREDUCTASE CHAIN 5"/>
    <property type="match status" value="1"/>
</dbReference>
<feature type="transmembrane region" description="Helical" evidence="9">
    <location>
        <begin position="462"/>
        <end position="481"/>
    </location>
</feature>
<dbReference type="PRINTS" id="PR01434">
    <property type="entry name" value="NADHDHGNASE5"/>
</dbReference>
<dbReference type="InterPro" id="IPR001516">
    <property type="entry name" value="Proton_antipo_N"/>
</dbReference>
<evidence type="ECO:0000259" key="10">
    <source>
        <dbReference type="Pfam" id="PF00361"/>
    </source>
</evidence>
<feature type="domain" description="NADH:quinone oxidoreductase/Mrp antiporter transmembrane" evidence="10">
    <location>
        <begin position="136"/>
        <end position="424"/>
    </location>
</feature>
<evidence type="ECO:0000256" key="6">
    <source>
        <dbReference type="ARBA" id="ARBA00031571"/>
    </source>
</evidence>
<dbReference type="NCBIfam" id="TIGR01974">
    <property type="entry name" value="NDH_I_L"/>
    <property type="match status" value="1"/>
</dbReference>
<evidence type="ECO:0000259" key="11">
    <source>
        <dbReference type="Pfam" id="PF00662"/>
    </source>
</evidence>
<feature type="transmembrane region" description="Helical" evidence="9">
    <location>
        <begin position="7"/>
        <end position="27"/>
    </location>
</feature>
<feature type="transmembrane region" description="Helical" evidence="9">
    <location>
        <begin position="33"/>
        <end position="55"/>
    </location>
</feature>
<dbReference type="GO" id="GO:0008137">
    <property type="term" value="F:NADH dehydrogenase (ubiquinone) activity"/>
    <property type="evidence" value="ECO:0007669"/>
    <property type="project" value="InterPro"/>
</dbReference>
<dbReference type="PANTHER" id="PTHR42829">
    <property type="entry name" value="NADH-UBIQUINONE OXIDOREDUCTASE CHAIN 5"/>
    <property type="match status" value="1"/>
</dbReference>
<dbReference type="Pfam" id="PF00662">
    <property type="entry name" value="Proton_antipo_N"/>
    <property type="match status" value="1"/>
</dbReference>
<dbReference type="GO" id="GO:0012505">
    <property type="term" value="C:endomembrane system"/>
    <property type="evidence" value="ECO:0007669"/>
    <property type="project" value="UniProtKB-SubCell"/>
</dbReference>
<evidence type="ECO:0000313" key="12">
    <source>
        <dbReference type="EMBL" id="QHD64879.1"/>
    </source>
</evidence>
<keyword evidence="5 9" id="KW-0472">Membrane</keyword>
<dbReference type="GO" id="GO:0016020">
    <property type="term" value="C:membrane"/>
    <property type="evidence" value="ECO:0007669"/>
    <property type="project" value="UniProtKB-SubCell"/>
</dbReference>
<dbReference type="PRINTS" id="PR01435">
    <property type="entry name" value="NPOXDRDTASE5"/>
</dbReference>
<feature type="transmembrane region" description="Helical" evidence="9">
    <location>
        <begin position="418"/>
        <end position="441"/>
    </location>
</feature>
<evidence type="ECO:0000256" key="5">
    <source>
        <dbReference type="ARBA" id="ARBA00023136"/>
    </source>
</evidence>
<evidence type="ECO:0000256" key="3">
    <source>
        <dbReference type="ARBA" id="ARBA00022692"/>
    </source>
</evidence>
<evidence type="ECO:0000313" key="13">
    <source>
        <dbReference type="Proteomes" id="UP000464912"/>
    </source>
</evidence>
<feature type="transmembrane region" description="Helical" evidence="9">
    <location>
        <begin position="379"/>
        <end position="398"/>
    </location>
</feature>
<reference evidence="12 13" key="2">
    <citation type="journal article" date="2020" name="MBio">
        <title>Isolation and Molecular Analysis of a Novel Neorickettsia Species That Causes Potomac Horse Fever.</title>
        <authorList>
            <person name="Teymournejad O."/>
            <person name="Lin M."/>
            <person name="Bekebrede H."/>
            <person name="Kamr A."/>
            <person name="Toribio R.E."/>
            <person name="Arroyo L.G."/>
            <person name="Baird J.D."/>
            <person name="Rikihisa Y."/>
        </authorList>
    </citation>
    <scope>NUCLEOTIDE SEQUENCE [LARGE SCALE GENOMIC DNA]</scope>
    <source>
        <strain evidence="12 13">Fin17</strain>
    </source>
</reference>
<sequence>MSNILRMLGYSIVFLPLLSCLLCCFLIKCRESICLQLSSSFLIGLAAVFSWSLFFTLKDGEAFLLPIFEWISVMSLQTLFRVNIDKLTVLMFVVVNTVSFVVHCYSIGYMKKDPCKSRFFAYLSLFTFAMLALVSAGDLLQLFLGWEGVGVCSYLLIGFWFRKESANAASMKAFLVNRVGDFCFLIGIFSVYKIFGTLELKKIISDVGLHSGETILGFDSLTFISLMLFIGCMSKSAQLGLHTWLPDAMEGPTPVSALIHAATMVTAGVFLLARLSPLFECAELVRYIIMWVGVSTAAFGAVVALCQDDIKRIIAYSTCSQLGYMFAACGASAYGLAIFHLSTHAFFKALLFLCAGNVIHSTGGEQDIHKMGALKNKIFSTYCMMFIGSLALCGIFPFAGFYSKDLIISSLSHAEVPFILSILTAFCTSVYSCRLLMLVFFGEQKFSLKKFHVPSVSMVLPLVPLVLLSLISGYFGVKLLVNSSFWMQTGLIFQQVVEVHGLMHFLPLLFALAGFFFVFVLGGGRISFSRIFVCLSLFTLLSFLLHFYLGVVTCIFLIGFVLVNRNSVVLNFFKRILSCGFYFDEVYKMLFVGPLTRCSRFFWKVIDVECIDLVPTLLAKISQKLSSGVLTLQAGFLYHTVLFFLLGILFLFLVA</sequence>
<feature type="transmembrane region" description="Helical" evidence="9">
    <location>
        <begin position="636"/>
        <end position="654"/>
    </location>
</feature>
<dbReference type="InterPro" id="IPR001750">
    <property type="entry name" value="ND/Mrp_TM"/>
</dbReference>
<name>A0A6P1G8R8_9RICK</name>
<protein>
    <recommendedName>
        <fullName evidence="2">NADH-quinone oxidoreductase subunit L</fullName>
    </recommendedName>
    <alternativeName>
        <fullName evidence="6">NADH dehydrogenase I subunit L</fullName>
    </alternativeName>
    <alternativeName>
        <fullName evidence="7">NDH-1 subunit L</fullName>
    </alternativeName>
</protein>
<proteinExistence type="predicted"/>